<proteinExistence type="predicted"/>
<keyword evidence="1" id="KW-0812">Transmembrane</keyword>
<evidence type="ECO:0000259" key="2">
    <source>
        <dbReference type="Pfam" id="PF03713"/>
    </source>
</evidence>
<name>A0ABT6UUB2_9GAMM</name>
<dbReference type="InterPro" id="IPR012347">
    <property type="entry name" value="Ferritin-like"/>
</dbReference>
<dbReference type="EMBL" id="JASCQP010000003">
    <property type="protein sequence ID" value="MDI5889538.1"/>
    <property type="molecule type" value="Genomic_DNA"/>
</dbReference>
<reference evidence="3 4" key="1">
    <citation type="submission" date="2023-04" db="EMBL/GenBank/DDBJ databases">
        <title>Halomonas strains isolated from rhizosphere soil.</title>
        <authorList>
            <person name="Xu L."/>
            <person name="Sun J.-Q."/>
        </authorList>
    </citation>
    <scope>NUCLEOTIDE SEQUENCE [LARGE SCALE GENOMIC DNA]</scope>
    <source>
        <strain evidence="3 4">LR5S20</strain>
    </source>
</reference>
<gene>
    <name evidence="3" type="ORF">QLQ83_00315</name>
</gene>
<feature type="transmembrane region" description="Helical" evidence="1">
    <location>
        <begin position="76"/>
        <end position="92"/>
    </location>
</feature>
<dbReference type="Pfam" id="PF03713">
    <property type="entry name" value="DUF305"/>
    <property type="match status" value="1"/>
</dbReference>
<evidence type="ECO:0000256" key="1">
    <source>
        <dbReference type="SAM" id="Phobius"/>
    </source>
</evidence>
<protein>
    <submittedName>
        <fullName evidence="3">DUF305 domain-containing protein</fullName>
    </submittedName>
</protein>
<evidence type="ECO:0000313" key="4">
    <source>
        <dbReference type="Proteomes" id="UP001225957"/>
    </source>
</evidence>
<feature type="transmembrane region" description="Helical" evidence="1">
    <location>
        <begin position="47"/>
        <end position="69"/>
    </location>
</feature>
<evidence type="ECO:0000313" key="3">
    <source>
        <dbReference type="EMBL" id="MDI5889538.1"/>
    </source>
</evidence>
<feature type="domain" description="DUF305" evidence="2">
    <location>
        <begin position="101"/>
        <end position="177"/>
    </location>
</feature>
<keyword evidence="4" id="KW-1185">Reference proteome</keyword>
<dbReference type="Proteomes" id="UP001225957">
    <property type="component" value="Unassembled WGS sequence"/>
</dbReference>
<comment type="caution">
    <text evidence="3">The sequence shown here is derived from an EMBL/GenBank/DDBJ whole genome shotgun (WGS) entry which is preliminary data.</text>
</comment>
<dbReference type="Gene3D" id="1.20.1260.10">
    <property type="match status" value="1"/>
</dbReference>
<feature type="transmembrane region" description="Helical" evidence="1">
    <location>
        <begin position="12"/>
        <end position="35"/>
    </location>
</feature>
<dbReference type="InterPro" id="IPR005183">
    <property type="entry name" value="DUF305_CopM-like"/>
</dbReference>
<organism evidence="3 4">
    <name type="scientific">Halomonas rhizosphaerae</name>
    <dbReference type="NCBI Taxonomy" id="3043296"/>
    <lineage>
        <taxon>Bacteria</taxon>
        <taxon>Pseudomonadati</taxon>
        <taxon>Pseudomonadota</taxon>
        <taxon>Gammaproteobacteria</taxon>
        <taxon>Oceanospirillales</taxon>
        <taxon>Halomonadaceae</taxon>
        <taxon>Halomonas</taxon>
    </lineage>
</organism>
<keyword evidence="1" id="KW-0472">Membrane</keyword>
<keyword evidence="1" id="KW-1133">Transmembrane helix</keyword>
<accession>A0ABT6UUB2</accession>
<sequence>MDEKRQMTGMGWGRFAAMIATSTFIMFFLMYQLVYSFDHAMLSTNRLIASLVMGCVMTVVMLAFMWSMYKGVKTKIGVLVLASLLCVIFLFANRSQSLIGDDDFMKSMIPHHSIAINSSRKASISDPRVRKLADEIIAAQVREIAEMKLLLKDIEQNGEQGAEELPPRSTEITPEMARKIEQVVQRTSERP</sequence>
<dbReference type="RefSeq" id="WP_282733591.1">
    <property type="nucleotide sequence ID" value="NZ_JASCQP010000003.1"/>
</dbReference>